<evidence type="ECO:0000313" key="5">
    <source>
        <dbReference type="Proteomes" id="UP001344906"/>
    </source>
</evidence>
<protein>
    <recommendedName>
        <fullName evidence="3">CBS domain-containing protein</fullName>
    </recommendedName>
</protein>
<gene>
    <name evidence="4" type="ORF">KDH_76600</name>
</gene>
<comment type="caution">
    <text evidence="4">The sequence shown here is derived from an EMBL/GenBank/DDBJ whole genome shotgun (WGS) entry which is preliminary data.</text>
</comment>
<reference evidence="4 5" key="1">
    <citation type="submission" date="2023-02" db="EMBL/GenBank/DDBJ databases">
        <title>Dictyobacter halimunensis sp. nov., a new member of the class Ktedonobacteria from forest soil in a geothermal area.</title>
        <authorList>
            <person name="Rachmania M.K."/>
            <person name="Ningsih F."/>
            <person name="Sakai Y."/>
            <person name="Yabe S."/>
            <person name="Yokota A."/>
            <person name="Sjamsuridzal W."/>
        </authorList>
    </citation>
    <scope>NUCLEOTIDE SEQUENCE [LARGE SCALE GENOMIC DNA]</scope>
    <source>
        <strain evidence="4 5">S3.2.2.5</strain>
    </source>
</reference>
<dbReference type="SUPFAM" id="SSF54631">
    <property type="entry name" value="CBS-domain pair"/>
    <property type="match status" value="1"/>
</dbReference>
<accession>A0ABQ6G6W4</accession>
<dbReference type="SMART" id="SM00116">
    <property type="entry name" value="CBS"/>
    <property type="match status" value="2"/>
</dbReference>
<dbReference type="Gene3D" id="3.10.580.10">
    <property type="entry name" value="CBS-domain"/>
    <property type="match status" value="1"/>
</dbReference>
<evidence type="ECO:0000256" key="1">
    <source>
        <dbReference type="ARBA" id="ARBA00023122"/>
    </source>
</evidence>
<dbReference type="InterPro" id="IPR000644">
    <property type="entry name" value="CBS_dom"/>
</dbReference>
<dbReference type="InterPro" id="IPR051257">
    <property type="entry name" value="Diverse_CBS-Domain"/>
</dbReference>
<evidence type="ECO:0000313" key="4">
    <source>
        <dbReference type="EMBL" id="GLV60841.1"/>
    </source>
</evidence>
<organism evidence="4 5">
    <name type="scientific">Dictyobacter halimunensis</name>
    <dbReference type="NCBI Taxonomy" id="3026934"/>
    <lineage>
        <taxon>Bacteria</taxon>
        <taxon>Bacillati</taxon>
        <taxon>Chloroflexota</taxon>
        <taxon>Ktedonobacteria</taxon>
        <taxon>Ktedonobacterales</taxon>
        <taxon>Dictyobacteraceae</taxon>
        <taxon>Dictyobacter</taxon>
    </lineage>
</organism>
<dbReference type="PROSITE" id="PS51371">
    <property type="entry name" value="CBS"/>
    <property type="match status" value="2"/>
</dbReference>
<dbReference type="InterPro" id="IPR046342">
    <property type="entry name" value="CBS_dom_sf"/>
</dbReference>
<keyword evidence="1 2" id="KW-0129">CBS domain</keyword>
<feature type="domain" description="CBS" evidence="3">
    <location>
        <begin position="9"/>
        <end position="65"/>
    </location>
</feature>
<dbReference type="EMBL" id="BSRI01000002">
    <property type="protein sequence ID" value="GLV60841.1"/>
    <property type="molecule type" value="Genomic_DNA"/>
</dbReference>
<proteinExistence type="predicted"/>
<feature type="domain" description="CBS" evidence="3">
    <location>
        <begin position="96"/>
        <end position="149"/>
    </location>
</feature>
<sequence length="149" mass="16552">MHVQVQDIMTIYPVYIRVGADMRRAAEIISISEVSDLMVIDHDSKFVGVLSEGDLIRAILPGFDEVLRAGGTLNDAFKFFVQKGHDLVNRPIDPLIIHNAITLKSTDDIAQAAVVMIEKQIRRLPVVDDGKLMGTVSRSDICRAVIYYA</sequence>
<dbReference type="Proteomes" id="UP001344906">
    <property type="component" value="Unassembled WGS sequence"/>
</dbReference>
<dbReference type="PANTHER" id="PTHR43080:SF2">
    <property type="entry name" value="CBS DOMAIN-CONTAINING PROTEIN"/>
    <property type="match status" value="1"/>
</dbReference>
<evidence type="ECO:0000259" key="3">
    <source>
        <dbReference type="PROSITE" id="PS51371"/>
    </source>
</evidence>
<name>A0ABQ6G6W4_9CHLR</name>
<keyword evidence="5" id="KW-1185">Reference proteome</keyword>
<dbReference type="Pfam" id="PF00571">
    <property type="entry name" value="CBS"/>
    <property type="match status" value="2"/>
</dbReference>
<dbReference type="PANTHER" id="PTHR43080">
    <property type="entry name" value="CBS DOMAIN-CONTAINING PROTEIN CBSX3, MITOCHONDRIAL"/>
    <property type="match status" value="1"/>
</dbReference>
<evidence type="ECO:0000256" key="2">
    <source>
        <dbReference type="PROSITE-ProRule" id="PRU00703"/>
    </source>
</evidence>